<name>A0A9P6CU96_9AGAR</name>
<keyword evidence="4 6" id="KW-0460">Magnesium</keyword>
<keyword evidence="5 6" id="KW-0456">Lyase</keyword>
<dbReference type="Pfam" id="PF19086">
    <property type="entry name" value="Terpene_syn_C_2"/>
    <property type="match status" value="1"/>
</dbReference>
<sequence length="352" mass="40018">MSSTINTNPEYIIPDLLAAWPWHRAKNPALDHQAEDEANAWVASLDLFEPPQLKKFKACEFNLLASLVGPIQGREYLRISCDLMNFYFAFDEYTDVVNEEEATKIALDVMNAFQNQPSSLGNSKITEMARQFFERTIALVGNDTDGVDHFIADFDAYAKSIIQEADDRVNGHIRSVEEYFILRRDTCGGKPSFSFFGLGLFIPKEVFEHPLMISLTESATDLIAMTNDLHSYALEHARGLDGHNVITAIMHEHELDLQGALFWLSGYASKTVSKFLNDRKNLPSWGEKVDIAVEEYINRMARCVRGYDAWSYETNRYYGSNGAQVQKTRRITLKPREVGYITREQMEIGAKA</sequence>
<evidence type="ECO:0000256" key="6">
    <source>
        <dbReference type="RuleBase" id="RU366034"/>
    </source>
</evidence>
<dbReference type="Proteomes" id="UP000807469">
    <property type="component" value="Unassembled WGS sequence"/>
</dbReference>
<dbReference type="EMBL" id="MU155543">
    <property type="protein sequence ID" value="KAF9472373.1"/>
    <property type="molecule type" value="Genomic_DNA"/>
</dbReference>
<reference evidence="7" key="1">
    <citation type="submission" date="2020-11" db="EMBL/GenBank/DDBJ databases">
        <authorList>
            <consortium name="DOE Joint Genome Institute"/>
            <person name="Ahrendt S."/>
            <person name="Riley R."/>
            <person name="Andreopoulos W."/>
            <person name="Labutti K."/>
            <person name="Pangilinan J."/>
            <person name="Ruiz-Duenas F.J."/>
            <person name="Barrasa J.M."/>
            <person name="Sanchez-Garcia M."/>
            <person name="Camarero S."/>
            <person name="Miyauchi S."/>
            <person name="Serrano A."/>
            <person name="Linde D."/>
            <person name="Babiker R."/>
            <person name="Drula E."/>
            <person name="Ayuso-Fernandez I."/>
            <person name="Pacheco R."/>
            <person name="Padilla G."/>
            <person name="Ferreira P."/>
            <person name="Barriuso J."/>
            <person name="Kellner H."/>
            <person name="Castanera R."/>
            <person name="Alfaro M."/>
            <person name="Ramirez L."/>
            <person name="Pisabarro A.G."/>
            <person name="Kuo A."/>
            <person name="Tritt A."/>
            <person name="Lipzen A."/>
            <person name="He G."/>
            <person name="Yan M."/>
            <person name="Ng V."/>
            <person name="Cullen D."/>
            <person name="Martin F."/>
            <person name="Rosso M.-N."/>
            <person name="Henrissat B."/>
            <person name="Hibbett D."/>
            <person name="Martinez A.T."/>
            <person name="Grigoriev I.V."/>
        </authorList>
    </citation>
    <scope>NUCLEOTIDE SEQUENCE</scope>
    <source>
        <strain evidence="7">CIRM-BRFM 674</strain>
    </source>
</reference>
<evidence type="ECO:0000256" key="4">
    <source>
        <dbReference type="ARBA" id="ARBA00022842"/>
    </source>
</evidence>
<evidence type="ECO:0000313" key="8">
    <source>
        <dbReference type="Proteomes" id="UP000807469"/>
    </source>
</evidence>
<gene>
    <name evidence="7" type="ORF">BDN70DRAFT_971196</name>
</gene>
<dbReference type="OrthoDB" id="6486656at2759"/>
<evidence type="ECO:0000256" key="3">
    <source>
        <dbReference type="ARBA" id="ARBA00022723"/>
    </source>
</evidence>
<protein>
    <recommendedName>
        <fullName evidence="6">Terpene synthase</fullName>
        <ecNumber evidence="6">4.2.3.-</ecNumber>
    </recommendedName>
</protein>
<evidence type="ECO:0000256" key="5">
    <source>
        <dbReference type="ARBA" id="ARBA00023239"/>
    </source>
</evidence>
<dbReference type="GO" id="GO:0010333">
    <property type="term" value="F:terpene synthase activity"/>
    <property type="evidence" value="ECO:0007669"/>
    <property type="project" value="InterPro"/>
</dbReference>
<dbReference type="PANTHER" id="PTHR35201:SF4">
    <property type="entry name" value="BETA-PINACENE SYNTHASE-RELATED"/>
    <property type="match status" value="1"/>
</dbReference>
<evidence type="ECO:0000256" key="1">
    <source>
        <dbReference type="ARBA" id="ARBA00001946"/>
    </source>
</evidence>
<dbReference type="EC" id="4.2.3.-" evidence="6"/>
<dbReference type="InterPro" id="IPR008949">
    <property type="entry name" value="Isoprenoid_synthase_dom_sf"/>
</dbReference>
<dbReference type="GO" id="GO:0046872">
    <property type="term" value="F:metal ion binding"/>
    <property type="evidence" value="ECO:0007669"/>
    <property type="project" value="UniProtKB-KW"/>
</dbReference>
<dbReference type="PANTHER" id="PTHR35201">
    <property type="entry name" value="TERPENE SYNTHASE"/>
    <property type="match status" value="1"/>
</dbReference>
<dbReference type="SUPFAM" id="SSF48576">
    <property type="entry name" value="Terpenoid synthases"/>
    <property type="match status" value="1"/>
</dbReference>
<comment type="caution">
    <text evidence="7">The sequence shown here is derived from an EMBL/GenBank/DDBJ whole genome shotgun (WGS) entry which is preliminary data.</text>
</comment>
<dbReference type="InterPro" id="IPR034686">
    <property type="entry name" value="Terpene_cyclase-like_2"/>
</dbReference>
<dbReference type="Gene3D" id="1.10.600.10">
    <property type="entry name" value="Farnesyl Diphosphate Synthase"/>
    <property type="match status" value="1"/>
</dbReference>
<dbReference type="AlphaFoldDB" id="A0A9P6CU96"/>
<organism evidence="7 8">
    <name type="scientific">Pholiota conissans</name>
    <dbReference type="NCBI Taxonomy" id="109636"/>
    <lineage>
        <taxon>Eukaryota</taxon>
        <taxon>Fungi</taxon>
        <taxon>Dikarya</taxon>
        <taxon>Basidiomycota</taxon>
        <taxon>Agaricomycotina</taxon>
        <taxon>Agaricomycetes</taxon>
        <taxon>Agaricomycetidae</taxon>
        <taxon>Agaricales</taxon>
        <taxon>Agaricineae</taxon>
        <taxon>Strophariaceae</taxon>
        <taxon>Pholiota</taxon>
    </lineage>
</organism>
<evidence type="ECO:0000313" key="7">
    <source>
        <dbReference type="EMBL" id="KAF9472373.1"/>
    </source>
</evidence>
<comment type="similarity">
    <text evidence="2 6">Belongs to the terpene synthase family.</text>
</comment>
<dbReference type="SFLD" id="SFLDS00005">
    <property type="entry name" value="Isoprenoid_Synthase_Type_I"/>
    <property type="match status" value="1"/>
</dbReference>
<evidence type="ECO:0000256" key="2">
    <source>
        <dbReference type="ARBA" id="ARBA00006333"/>
    </source>
</evidence>
<keyword evidence="3 6" id="KW-0479">Metal-binding</keyword>
<proteinExistence type="inferred from homology"/>
<dbReference type="GO" id="GO:0008299">
    <property type="term" value="P:isoprenoid biosynthetic process"/>
    <property type="evidence" value="ECO:0007669"/>
    <property type="project" value="UniProtKB-ARBA"/>
</dbReference>
<keyword evidence="8" id="KW-1185">Reference proteome</keyword>
<dbReference type="SFLD" id="SFLDG01020">
    <property type="entry name" value="Terpene_Cyclase_Like_2"/>
    <property type="match status" value="1"/>
</dbReference>
<accession>A0A9P6CU96</accession>
<comment type="cofactor">
    <cofactor evidence="1 6">
        <name>Mg(2+)</name>
        <dbReference type="ChEBI" id="CHEBI:18420"/>
    </cofactor>
</comment>